<protein>
    <submittedName>
        <fullName evidence="1">Phosphoribulokinase</fullName>
    </submittedName>
</protein>
<dbReference type="Proteomes" id="UP001569428">
    <property type="component" value="Unassembled WGS sequence"/>
</dbReference>
<comment type="caution">
    <text evidence="1">The sequence shown here is derived from an EMBL/GenBank/DDBJ whole genome shotgun (WGS) entry which is preliminary data.</text>
</comment>
<sequence>MPKNWPANIVERSHLLAEESLRKAIEDFIRQHQLPAEFHSVAEQYYLPLALWLLERQVSGQTLVVGISGGQGSGKSTLADFIRLVLSEQGAGCCALSLDDLYLTRAERQQLAQEVHPLLSTRGVPGTHDIKLGLETLSALCRADEHTLTPLPRFDKSVDERVPRASWPIFKGKADVVLLEGWCLGARPSASLQSPINSLEKSEDKFGIWRNFINQQLEGCYRELFNRMDITVMLRAPGMESILEWRKLQEQKLRERTGAGMGDEELVRFVQHYERISCNLIADMPGWADCVFVLGEDHLVKEFSLKAVLS</sequence>
<dbReference type="InterPro" id="IPR027417">
    <property type="entry name" value="P-loop_NTPase"/>
</dbReference>
<dbReference type="PANTHER" id="PTHR10285">
    <property type="entry name" value="URIDINE KINASE"/>
    <property type="match status" value="1"/>
</dbReference>
<dbReference type="EMBL" id="JBGMEK010000017">
    <property type="protein sequence ID" value="MFA0811222.1"/>
    <property type="molecule type" value="Genomic_DNA"/>
</dbReference>
<keyword evidence="2" id="KW-1185">Reference proteome</keyword>
<dbReference type="Gene3D" id="3.40.50.300">
    <property type="entry name" value="P-loop containing nucleotide triphosphate hydrolases"/>
    <property type="match status" value="1"/>
</dbReference>
<organism evidence="1 2">
    <name type="scientific">Microbulbifer epialgicus</name>
    <dbReference type="NCBI Taxonomy" id="393907"/>
    <lineage>
        <taxon>Bacteria</taxon>
        <taxon>Pseudomonadati</taxon>
        <taxon>Pseudomonadota</taxon>
        <taxon>Gammaproteobacteria</taxon>
        <taxon>Cellvibrionales</taxon>
        <taxon>Microbulbiferaceae</taxon>
        <taxon>Microbulbifer</taxon>
    </lineage>
</organism>
<reference evidence="1 2" key="1">
    <citation type="submission" date="2024-08" db="EMBL/GenBank/DDBJ databases">
        <authorList>
            <person name="Ishaq N."/>
        </authorList>
    </citation>
    <scope>NUCLEOTIDE SEQUENCE [LARGE SCALE GENOMIC DNA]</scope>
    <source>
        <strain evidence="1 2">DSM 18651</strain>
    </source>
</reference>
<dbReference type="SUPFAM" id="SSF52540">
    <property type="entry name" value="P-loop containing nucleoside triphosphate hydrolases"/>
    <property type="match status" value="1"/>
</dbReference>
<evidence type="ECO:0000313" key="1">
    <source>
        <dbReference type="EMBL" id="MFA0811222.1"/>
    </source>
</evidence>
<name>A0ABV4NYW4_9GAMM</name>
<dbReference type="RefSeq" id="WP_371838789.1">
    <property type="nucleotide sequence ID" value="NZ_JBGMEK010000017.1"/>
</dbReference>
<proteinExistence type="predicted"/>
<gene>
    <name evidence="1" type="ORF">ACCI49_09850</name>
</gene>
<evidence type="ECO:0000313" key="2">
    <source>
        <dbReference type="Proteomes" id="UP001569428"/>
    </source>
</evidence>
<accession>A0ABV4NYW4</accession>